<comment type="caution">
    <text evidence="1">The sequence shown here is derived from an EMBL/GenBank/DDBJ whole genome shotgun (WGS) entry which is preliminary data.</text>
</comment>
<keyword evidence="2" id="KW-1185">Reference proteome</keyword>
<reference evidence="1 2" key="1">
    <citation type="submission" date="2021-01" db="EMBL/GenBank/DDBJ databases">
        <title>Whole genome shotgun sequence of Verrucosispora gifhornensis NBRC 16317.</title>
        <authorList>
            <person name="Komaki H."/>
            <person name="Tamura T."/>
        </authorList>
    </citation>
    <scope>NUCLEOTIDE SEQUENCE [LARGE SCALE GENOMIC DNA]</scope>
    <source>
        <strain evidence="1 2">NBRC 16317</strain>
    </source>
</reference>
<evidence type="ECO:0000313" key="1">
    <source>
        <dbReference type="EMBL" id="GIJ18416.1"/>
    </source>
</evidence>
<protein>
    <submittedName>
        <fullName evidence="1">Uncharacterized protein</fullName>
    </submittedName>
</protein>
<gene>
    <name evidence="1" type="ORF">Vgi01_51000</name>
</gene>
<sequence length="247" mass="27421">MSSAEDPGTRGVVTIFEQSGAARVFRSEWASPEYLIPVVAQLLAWVDEGGHRLCTQAWLAYADAFPGTLPRDEVTAADTVDVDYRYELYLYEDSAGLLLRVYRVGDPRRRAGLRLVVELTRANLFAQAAAVCDDMADRVQRRAARHGGDAGADLQVWRRHASWFRRVQASMPVTAVGANLAARLVPATCDVPYPAIRVAGVRVVVYVDRHGTVRICADLDQSEPWLRRRDRTVPVQVTVDGRVVFQG</sequence>
<evidence type="ECO:0000313" key="2">
    <source>
        <dbReference type="Proteomes" id="UP000647860"/>
    </source>
</evidence>
<dbReference type="EMBL" id="BOPA01000040">
    <property type="protein sequence ID" value="GIJ18416.1"/>
    <property type="molecule type" value="Genomic_DNA"/>
</dbReference>
<dbReference type="Proteomes" id="UP000647860">
    <property type="component" value="Unassembled WGS sequence"/>
</dbReference>
<organism evidence="1 2">
    <name type="scientific">Micromonospora gifhornensis</name>
    <dbReference type="NCBI Taxonomy" id="84594"/>
    <lineage>
        <taxon>Bacteria</taxon>
        <taxon>Bacillati</taxon>
        <taxon>Actinomycetota</taxon>
        <taxon>Actinomycetes</taxon>
        <taxon>Micromonosporales</taxon>
        <taxon>Micromonosporaceae</taxon>
        <taxon>Micromonospora</taxon>
    </lineage>
</organism>
<name>A0ABQ4IKH6_9ACTN</name>
<accession>A0ABQ4IKH6</accession>
<dbReference type="RefSeq" id="WP_204292742.1">
    <property type="nucleotide sequence ID" value="NZ_BAAAGZ010000063.1"/>
</dbReference>
<proteinExistence type="predicted"/>